<evidence type="ECO:0000259" key="2">
    <source>
        <dbReference type="Pfam" id="PF12804"/>
    </source>
</evidence>
<sequence length="537" mass="55835">MVFGTTPLDEALNAILVHRLVVGGRSFPKGHVLDAHDIEFLRKEGHDSVVSAQLEAGDVTENDAAAQIASAISAKGIICSAATTGRVNFLAREAGVFTVNRKLVDAVNFIDSSITLATLREFDRVRAGQVVATIKIIPYAVPEGSVAAVLELCHDQNMLGVESFSGCTVGLVQGTDTALKTSVLNKTRQALEARLTVNLGAVATELRVAHAAEPMACAIHNAAAVSDIVVVFGASAVADKNDVLPSSIRKAGGTVTYVGMPVDPGNLLVLGEIDSKPVIGAPGCARSVKENGFDWVLDRLMAGMSVMPKDIAAMGVGGLLLDSPARIAPRDGRAKRKRDIAVMIAVLAAGQSSRTGGANKLLAIFDGKPLVRRSVGNAVEADRGRVIAVTGHMADEIAASLRGLDVSIVHNPAYALGLASSIKAALGAAPADCDGLMIHLGDMPAVSAQHIRMMIDRFRQHDGNAVIRAVTDEGERGNPVIIPHQLFEAISALSGDVGARHIIVASELPIVDVPIGSAARIDVDTTEAVVNAGGRIV</sequence>
<dbReference type="Pfam" id="PF12804">
    <property type="entry name" value="NTP_transf_3"/>
    <property type="match status" value="1"/>
</dbReference>
<dbReference type="AlphaFoldDB" id="A0A849KQ62"/>
<dbReference type="PANTHER" id="PTHR43777">
    <property type="entry name" value="MOLYBDENUM COFACTOR CYTIDYLYLTRANSFERASE"/>
    <property type="match status" value="1"/>
</dbReference>
<keyword evidence="1" id="KW-0460">Magnesium</keyword>
<proteinExistence type="predicted"/>
<dbReference type="CDD" id="cd03522">
    <property type="entry name" value="MoeA_like"/>
    <property type="match status" value="1"/>
</dbReference>
<evidence type="ECO:0000256" key="1">
    <source>
        <dbReference type="ARBA" id="ARBA00022842"/>
    </source>
</evidence>
<dbReference type="RefSeq" id="WP_171317700.1">
    <property type="nucleotide sequence ID" value="NZ_JABFCY010000003.1"/>
</dbReference>
<comment type="caution">
    <text evidence="3">The sequence shown here is derived from an EMBL/GenBank/DDBJ whole genome shotgun (WGS) entry which is preliminary data.</text>
</comment>
<dbReference type="SUPFAM" id="SSF53448">
    <property type="entry name" value="Nucleotide-diphospho-sugar transferases"/>
    <property type="match status" value="1"/>
</dbReference>
<gene>
    <name evidence="3" type="ORF">HKX02_06850</name>
</gene>
<dbReference type="GO" id="GO:0016779">
    <property type="term" value="F:nucleotidyltransferase activity"/>
    <property type="evidence" value="ECO:0007669"/>
    <property type="project" value="UniProtKB-ARBA"/>
</dbReference>
<reference evidence="3 4" key="1">
    <citation type="submission" date="2020-05" db="EMBL/GenBank/DDBJ databases">
        <title>Draft Genome Sequence of Ochrobactrum soli Isolated from Stable Fly Gut.</title>
        <authorList>
            <person name="Pileggi M.T."/>
            <person name="Vazhakkala L.J."/>
            <person name="Wong C.N."/>
        </authorList>
    </citation>
    <scope>NUCLEOTIDE SEQUENCE [LARGE SCALE GENOMIC DNA]</scope>
    <source>
        <strain evidence="3 4">MTP-C0764</strain>
    </source>
</reference>
<accession>A0A849KQ62</accession>
<dbReference type="InterPro" id="IPR012184">
    <property type="entry name" value="Bifunc_Mopterin-bd"/>
</dbReference>
<protein>
    <submittedName>
        <fullName evidence="3">NTP transferase domain-containing protein</fullName>
    </submittedName>
</protein>
<dbReference type="InterPro" id="IPR025877">
    <property type="entry name" value="MobA-like_NTP_Trfase"/>
</dbReference>
<keyword evidence="4" id="KW-1185">Reference proteome</keyword>
<dbReference type="InterPro" id="IPR036425">
    <property type="entry name" value="MoaB/Mog-like_dom_sf"/>
</dbReference>
<dbReference type="Proteomes" id="UP000574931">
    <property type="component" value="Unassembled WGS sequence"/>
</dbReference>
<name>A0A849KQ62_9HYPH</name>
<organism evidence="3 4">
    <name type="scientific">Ochrobactrum soli</name>
    <dbReference type="NCBI Taxonomy" id="2448455"/>
    <lineage>
        <taxon>Bacteria</taxon>
        <taxon>Pseudomonadati</taxon>
        <taxon>Pseudomonadota</taxon>
        <taxon>Alphaproteobacteria</taxon>
        <taxon>Hyphomicrobiales</taxon>
        <taxon>Brucellaceae</taxon>
        <taxon>Brucella/Ochrobactrum group</taxon>
        <taxon>Ochrobactrum</taxon>
    </lineage>
</organism>
<feature type="domain" description="MobA-like NTP transferase" evidence="2">
    <location>
        <begin position="345"/>
        <end position="504"/>
    </location>
</feature>
<evidence type="ECO:0000313" key="4">
    <source>
        <dbReference type="Proteomes" id="UP000574931"/>
    </source>
</evidence>
<dbReference type="PANTHER" id="PTHR43777:SF1">
    <property type="entry name" value="MOLYBDENUM COFACTOR CYTIDYLYLTRANSFERASE"/>
    <property type="match status" value="1"/>
</dbReference>
<dbReference type="PIRSF" id="PIRSF036626">
    <property type="entry name" value="MPTBd_MobAlike"/>
    <property type="match status" value="1"/>
</dbReference>
<dbReference type="SUPFAM" id="SSF53218">
    <property type="entry name" value="Molybdenum cofactor biosynthesis proteins"/>
    <property type="match status" value="1"/>
</dbReference>
<evidence type="ECO:0000313" key="3">
    <source>
        <dbReference type="EMBL" id="NNU59978.1"/>
    </source>
</evidence>
<dbReference type="Gene3D" id="3.40.980.10">
    <property type="entry name" value="MoaB/Mog-like domain"/>
    <property type="match status" value="1"/>
</dbReference>
<dbReference type="Gene3D" id="3.90.550.10">
    <property type="entry name" value="Spore Coat Polysaccharide Biosynthesis Protein SpsA, Chain A"/>
    <property type="match status" value="1"/>
</dbReference>
<keyword evidence="3" id="KW-0808">Transferase</keyword>
<dbReference type="EMBL" id="JABFCY010000003">
    <property type="protein sequence ID" value="NNU59978.1"/>
    <property type="molecule type" value="Genomic_DNA"/>
</dbReference>
<dbReference type="CDD" id="cd04182">
    <property type="entry name" value="GT_2_like_f"/>
    <property type="match status" value="1"/>
</dbReference>
<dbReference type="InterPro" id="IPR029044">
    <property type="entry name" value="Nucleotide-diphossugar_trans"/>
</dbReference>